<proteinExistence type="predicted"/>
<dbReference type="EMBL" id="JAFMYV010000001">
    <property type="protein sequence ID" value="MBO0934957.1"/>
    <property type="molecule type" value="Genomic_DNA"/>
</dbReference>
<dbReference type="Proteomes" id="UP000664034">
    <property type="component" value="Unassembled WGS sequence"/>
</dbReference>
<name>A0A939JZD7_9BACT</name>
<organism evidence="1 2">
    <name type="scientific">Fibrella rubiginis</name>
    <dbReference type="NCBI Taxonomy" id="2817060"/>
    <lineage>
        <taxon>Bacteria</taxon>
        <taxon>Pseudomonadati</taxon>
        <taxon>Bacteroidota</taxon>
        <taxon>Cytophagia</taxon>
        <taxon>Cytophagales</taxon>
        <taxon>Spirosomataceae</taxon>
        <taxon>Fibrella</taxon>
    </lineage>
</organism>
<protein>
    <submittedName>
        <fullName evidence="1">Uncharacterized protein</fullName>
    </submittedName>
</protein>
<sequence length="70" mass="8112">MATKEQLTQINEALEWIARTNRTLANVQHDQLQTMQYTRLRQQFIDQLTTLLTGTTQLLKVIPKSTRKAA</sequence>
<accession>A0A939JZD7</accession>
<evidence type="ECO:0000313" key="1">
    <source>
        <dbReference type="EMBL" id="MBO0934957.1"/>
    </source>
</evidence>
<dbReference type="AlphaFoldDB" id="A0A939JZD7"/>
<reference evidence="1" key="1">
    <citation type="submission" date="2021-03" db="EMBL/GenBank/DDBJ databases">
        <title>Fibrella sp. HMF5335 genome sequencing and assembly.</title>
        <authorList>
            <person name="Kang H."/>
            <person name="Kim H."/>
            <person name="Bae S."/>
            <person name="Joh K."/>
        </authorList>
    </citation>
    <scope>NUCLEOTIDE SEQUENCE</scope>
    <source>
        <strain evidence="1">HMF5335</strain>
    </source>
</reference>
<gene>
    <name evidence="1" type="ORF">J2I47_00215</name>
</gene>
<evidence type="ECO:0000313" key="2">
    <source>
        <dbReference type="Proteomes" id="UP000664034"/>
    </source>
</evidence>
<keyword evidence="2" id="KW-1185">Reference proteome</keyword>
<comment type="caution">
    <text evidence="1">The sequence shown here is derived from an EMBL/GenBank/DDBJ whole genome shotgun (WGS) entry which is preliminary data.</text>
</comment>
<dbReference type="RefSeq" id="WP_207362533.1">
    <property type="nucleotide sequence ID" value="NZ_JAFMYV010000001.1"/>
</dbReference>